<name>A0A1L7WB69_FUSPR</name>
<dbReference type="RefSeq" id="XP_031090337.1">
    <property type="nucleotide sequence ID" value="XM_031225150.1"/>
</dbReference>
<dbReference type="EMBL" id="FJOF01000019">
    <property type="protein sequence ID" value="CZR49840.1"/>
    <property type="molecule type" value="Genomic_DNA"/>
</dbReference>
<dbReference type="GeneID" id="42060903"/>
<gene>
    <name evidence="1" type="ORF">FPRO_16048</name>
</gene>
<keyword evidence="2" id="KW-1185">Reference proteome</keyword>
<reference evidence="2" key="1">
    <citation type="journal article" date="2016" name="Genome Biol. Evol.">
        <title>Comparative 'omics' of the Fusarium fujikuroi species complex highlights differences in genetic potential and metabolite synthesis.</title>
        <authorList>
            <person name="Niehaus E.-M."/>
            <person name="Muensterkoetter M."/>
            <person name="Proctor R.H."/>
            <person name="Brown D.W."/>
            <person name="Sharon A."/>
            <person name="Idan Y."/>
            <person name="Oren-Young L."/>
            <person name="Sieber C.M."/>
            <person name="Novak O."/>
            <person name="Pencik A."/>
            <person name="Tarkowska D."/>
            <person name="Hromadova K."/>
            <person name="Freeman S."/>
            <person name="Maymon M."/>
            <person name="Elazar M."/>
            <person name="Youssef S.A."/>
            <person name="El-Shabrawy E.S.M."/>
            <person name="Shalaby A.B.A."/>
            <person name="Houterman P."/>
            <person name="Brock N.L."/>
            <person name="Burkhardt I."/>
            <person name="Tsavkelova E.A."/>
            <person name="Dickschat J.S."/>
            <person name="Galuszka P."/>
            <person name="Gueldener U."/>
            <person name="Tudzynski B."/>
        </authorList>
    </citation>
    <scope>NUCLEOTIDE SEQUENCE [LARGE SCALE GENOMIC DNA]</scope>
    <source>
        <strain evidence="2">ET1</strain>
    </source>
</reference>
<sequence length="187" mass="20708">MLLQESWIAHTKTRCLTKTHPAYDICTPVEIWDTDQIRPFQTRDILWIMINSLMVVNFNRQNDEKDALILDLLNTVGIQINPHGNTIDLDLAFTNIPLAEAIVEDHLATSSDHLTLSVTLPDIKPAPIQPGKIRLTTEDELKRFAEIVELGAINITLTDSTPAELGNLTKVAAQLSGSQKSTPTCDG</sequence>
<protein>
    <submittedName>
        <fullName evidence="1">Uncharacterized protein</fullName>
    </submittedName>
</protein>
<proteinExistence type="predicted"/>
<organism evidence="1 2">
    <name type="scientific">Fusarium proliferatum (strain ET1)</name>
    <name type="common">Orchid endophyte fungus</name>
    <dbReference type="NCBI Taxonomy" id="1227346"/>
    <lineage>
        <taxon>Eukaryota</taxon>
        <taxon>Fungi</taxon>
        <taxon>Dikarya</taxon>
        <taxon>Ascomycota</taxon>
        <taxon>Pezizomycotina</taxon>
        <taxon>Sordariomycetes</taxon>
        <taxon>Hypocreomycetidae</taxon>
        <taxon>Hypocreales</taxon>
        <taxon>Nectriaceae</taxon>
        <taxon>Fusarium</taxon>
        <taxon>Fusarium fujikuroi species complex</taxon>
    </lineage>
</organism>
<dbReference type="Proteomes" id="UP000183971">
    <property type="component" value="Unassembled WGS sequence"/>
</dbReference>
<accession>A0A1L7WB69</accession>
<dbReference type="AlphaFoldDB" id="A0A1L7WB69"/>
<evidence type="ECO:0000313" key="1">
    <source>
        <dbReference type="EMBL" id="CZR49840.1"/>
    </source>
</evidence>
<evidence type="ECO:0000313" key="2">
    <source>
        <dbReference type="Proteomes" id="UP000183971"/>
    </source>
</evidence>
<dbReference type="VEuPathDB" id="FungiDB:FPRO_16048"/>
<comment type="caution">
    <text evidence="1">The sequence shown here is derived from an EMBL/GenBank/DDBJ whole genome shotgun (WGS) entry which is preliminary data.</text>
</comment>